<gene>
    <name evidence="2" type="ORF">RIF29_13315</name>
</gene>
<dbReference type="GO" id="GO:0000712">
    <property type="term" value="P:resolution of meiotic recombination intermediates"/>
    <property type="evidence" value="ECO:0007669"/>
    <property type="project" value="TreeGrafter"/>
</dbReference>
<evidence type="ECO:0000256" key="1">
    <source>
        <dbReference type="SAM" id="MobiDB-lite"/>
    </source>
</evidence>
<reference evidence="2 3" key="1">
    <citation type="submission" date="2024-01" db="EMBL/GenBank/DDBJ databases">
        <title>The genomes of 5 underutilized Papilionoideae crops provide insights into root nodulation and disease resistanc.</title>
        <authorList>
            <person name="Yuan L."/>
        </authorList>
    </citation>
    <scope>NUCLEOTIDE SEQUENCE [LARGE SCALE GENOMIC DNA]</scope>
    <source>
        <strain evidence="2">ZHUSHIDOU_FW_LH</strain>
        <tissue evidence="2">Leaf</tissue>
    </source>
</reference>
<organism evidence="2 3">
    <name type="scientific">Crotalaria pallida</name>
    <name type="common">Smooth rattlebox</name>
    <name type="synonym">Crotalaria striata</name>
    <dbReference type="NCBI Taxonomy" id="3830"/>
    <lineage>
        <taxon>Eukaryota</taxon>
        <taxon>Viridiplantae</taxon>
        <taxon>Streptophyta</taxon>
        <taxon>Embryophyta</taxon>
        <taxon>Tracheophyta</taxon>
        <taxon>Spermatophyta</taxon>
        <taxon>Magnoliopsida</taxon>
        <taxon>eudicotyledons</taxon>
        <taxon>Gunneridae</taxon>
        <taxon>Pentapetalae</taxon>
        <taxon>rosids</taxon>
        <taxon>fabids</taxon>
        <taxon>Fabales</taxon>
        <taxon>Fabaceae</taxon>
        <taxon>Papilionoideae</taxon>
        <taxon>50 kb inversion clade</taxon>
        <taxon>genistoids sensu lato</taxon>
        <taxon>core genistoids</taxon>
        <taxon>Crotalarieae</taxon>
        <taxon>Crotalaria</taxon>
    </lineage>
</organism>
<comment type="caution">
    <text evidence="2">The sequence shown here is derived from an EMBL/GenBank/DDBJ whole genome shotgun (WGS) entry which is preliminary data.</text>
</comment>
<dbReference type="Proteomes" id="UP001372338">
    <property type="component" value="Unassembled WGS sequence"/>
</dbReference>
<evidence type="ECO:0000313" key="2">
    <source>
        <dbReference type="EMBL" id="KAK7283649.1"/>
    </source>
</evidence>
<accession>A0AAN9IP88</accession>
<evidence type="ECO:0008006" key="4">
    <source>
        <dbReference type="Google" id="ProtNLM"/>
    </source>
</evidence>
<feature type="region of interest" description="Disordered" evidence="1">
    <location>
        <begin position="1520"/>
        <end position="1547"/>
    </location>
</feature>
<evidence type="ECO:0000313" key="3">
    <source>
        <dbReference type="Proteomes" id="UP001372338"/>
    </source>
</evidence>
<name>A0AAN9IP88_CROPI</name>
<sequence>MRTRFLNKDYFTLPPSQPFLQLPVPRLHSPPSSTVHDFLRFDSPVPVSQNIDPFPIHAALSTFLSAVLPHLIPLQIPHLDTPATAVPSPKRNHKESKAVGVNGKNEIANGEIQFEFETPELDLLLEDACFTEMERMQMLCEIPEVENKLEIPTPKPSLQFPYEALESVSFLEDVISEYLKGENAHSFEDNASVQHLPHSIQSKFITFELDEESLGIPTNLSIDKFLDAYFGNIRPQNFDEQYQSITNGKEILGSMNYNMMKFFSADCLSKECLVLSDIIPEIDFEDILEIEHVDRNTALQGATQVDSALLRNLVTFDEFVFLEEDITQIFEGFYDTKALDYPETSEWMFKKECNFKNFEELIVSNEIALIDDAFKSLPVPVISDSKMMIPLHNIIGELFSKLKTRPLSTSDGIYLNWDLLEEDKCNINVSNFFQNMLTKIDMNNSDFRGESFDHGTLVFDLIFSDDTIGESDIKQSEELQKLLSDRMPLPDKQPVEFALGKTLEHESSEQEGREQILEINAERASLLYKSTSEISNLDYPLNTEKATVRGGCNFAVQSTNANVGVPKGTFRGHCNFAVDSINANINVLKVRSPELKVGPQSEQWQTVSHRVKLSENILALAGYFEKTYRAILQSDTELTKTHNSDADYFKLLSLQKHMLMECHVNGNNMAFIVLGAIKQAASYLCFYGLLPACLYVDKLCQNLDYLQSRLGFLQSMIKEEYRKVNSSITMAHPSLTVTKEILQININRDSFKVLIVAEKVFWWSLKNLLLSLGLSFSELNNSYSQQPHVNNTPEDRDAKMKELLTSDCLMVSFKDVSMLFPFNKFGIILEYGGPNGPSRIPKLSPNSVGLPHHHFLTVDLDDHATLKALCDGVESRPNTEMLLNLERLLNFCPVEQSYDIQPSNVVPLIPAVKADHGHHSMEPVSVIIVNTQNADKEMIMFRRSSYQIILSMEKGGIQVVERDLDLPVDIIISPAICLVWYDTRNLGKKATPVTEASSSLPLCIENIATDVLLLLSFYFRGCYLVFEGDFNFISTVMESSDGLYAAAASLGIDLQIFLCYSPELTDEVIVSCIKSATDLTRGLYPKMPESVTLGESFLTKFPGINPLTAHSILSSGITINKFLELSHEQRMRILEKYHVPEESISLFSIFCKYGEREDSKSIMTDSSSVSSGPDSNRCHLYQVENERKRKNPFSSHQRDESYFDELLEFETLPDSSTLPKPCDLGMLNDARKSSDLRKANLSMGGFLGQKDRAAVTTMRNPSIVSQPSGDPWNCKAPQLSEHLEQPCLSLKNRGLAQNDIMDNAMMSKNLNWHTCSNYEKLREDVRDEVVDFTDSPLLDKSFFISDSMYFQNLVNETDKDQKRRNKISRRLSFDTNSHPEPSSMKIWRSFKDTGKEIENCPESDFGKGAFPLDSKYHENNFEEALAQASMRSRNFQGVPFQEEMSHLSETPLSCARRSASPLKNSPFTAKFINSIKEKGMLRQKSLLCDKSAPGFGYPGHTSKVSKRRSPSEFEFFKYQPSKSTPGNIPEQKRLKQSATPSSNSVKKRRYLASLTPKDKISVKVCFTFYILVELKASAVD</sequence>
<dbReference type="PANTHER" id="PTHR35764:SF1">
    <property type="entry name" value="PROTEIN SHORTAGE IN CHIASMATA 1"/>
    <property type="match status" value="1"/>
</dbReference>
<dbReference type="PANTHER" id="PTHR35764">
    <property type="entry name" value="PROTEIN SHORTAGE IN CHIASMATA 1"/>
    <property type="match status" value="1"/>
</dbReference>
<dbReference type="EMBL" id="JAYWIO010000002">
    <property type="protein sequence ID" value="KAK7283649.1"/>
    <property type="molecule type" value="Genomic_DNA"/>
</dbReference>
<dbReference type="InterPro" id="IPR038824">
    <property type="entry name" value="SHOC1-like"/>
</dbReference>
<protein>
    <recommendedName>
        <fullName evidence="4">Protein SHORTAGE IN CHIASMATA 1</fullName>
    </recommendedName>
</protein>
<keyword evidence="3" id="KW-1185">Reference proteome</keyword>
<proteinExistence type="predicted"/>